<evidence type="ECO:0000313" key="1">
    <source>
        <dbReference type="EMBL" id="GJT29618.1"/>
    </source>
</evidence>
<reference evidence="1" key="2">
    <citation type="submission" date="2022-01" db="EMBL/GenBank/DDBJ databases">
        <authorList>
            <person name="Yamashiro T."/>
            <person name="Shiraishi A."/>
            <person name="Satake H."/>
            <person name="Nakayama K."/>
        </authorList>
    </citation>
    <scope>NUCLEOTIDE SEQUENCE</scope>
</reference>
<name>A0ABQ5CRR4_9ASTR</name>
<accession>A0ABQ5CRR4</accession>
<dbReference type="EMBL" id="BQNB010014558">
    <property type="protein sequence ID" value="GJT29618.1"/>
    <property type="molecule type" value="Genomic_DNA"/>
</dbReference>
<dbReference type="Proteomes" id="UP001151760">
    <property type="component" value="Unassembled WGS sequence"/>
</dbReference>
<gene>
    <name evidence="1" type="ORF">Tco_0909893</name>
</gene>
<protein>
    <submittedName>
        <fullName evidence="1">Uncharacterized protein</fullName>
    </submittedName>
</protein>
<proteinExistence type="predicted"/>
<keyword evidence="2" id="KW-1185">Reference proteome</keyword>
<evidence type="ECO:0000313" key="2">
    <source>
        <dbReference type="Proteomes" id="UP001151760"/>
    </source>
</evidence>
<comment type="caution">
    <text evidence="1">The sequence shown here is derived from an EMBL/GenBank/DDBJ whole genome shotgun (WGS) entry which is preliminary data.</text>
</comment>
<reference evidence="1" key="1">
    <citation type="journal article" date="2022" name="Int. J. Mol. Sci.">
        <title>Draft Genome of Tanacetum Coccineum: Genomic Comparison of Closely Related Tanacetum-Family Plants.</title>
        <authorList>
            <person name="Yamashiro T."/>
            <person name="Shiraishi A."/>
            <person name="Nakayama K."/>
            <person name="Satake H."/>
        </authorList>
    </citation>
    <scope>NUCLEOTIDE SEQUENCE</scope>
</reference>
<sequence>MFDEPLGNDSKPISYDVTFSNSLFDLIDDYTLCYDNPVFNDEFEDISSLDLPELTPVIDESTLLVTLSLPCTDVLGDAIVDIDLLFGEHVDTLSTEDKEINFNPSRDIEEIERLLADDPIPVPRVFDEPLGNSDSMSRSSETSDLFEELVTEFGLDDSIPTEIDDRYHDSEDSSSLDLPLPDPKQIFLREVERFDPFFSLTQSGGKTRVMETSSFVFHHMPSPCPTAYSPKGVMYRFYHPHLTSGDGFNLEIKRKLSKLPNKYQKDVLRTLLFGNSSLCTLYTLFIINILINPMPINVQHKLECLPYFMYVCLSCLMHSETLTSFWNCEDQHGRKLALKVFMALMNSDADVCHMRSNN</sequence>
<organism evidence="1 2">
    <name type="scientific">Tanacetum coccineum</name>
    <dbReference type="NCBI Taxonomy" id="301880"/>
    <lineage>
        <taxon>Eukaryota</taxon>
        <taxon>Viridiplantae</taxon>
        <taxon>Streptophyta</taxon>
        <taxon>Embryophyta</taxon>
        <taxon>Tracheophyta</taxon>
        <taxon>Spermatophyta</taxon>
        <taxon>Magnoliopsida</taxon>
        <taxon>eudicotyledons</taxon>
        <taxon>Gunneridae</taxon>
        <taxon>Pentapetalae</taxon>
        <taxon>asterids</taxon>
        <taxon>campanulids</taxon>
        <taxon>Asterales</taxon>
        <taxon>Asteraceae</taxon>
        <taxon>Asteroideae</taxon>
        <taxon>Anthemideae</taxon>
        <taxon>Anthemidinae</taxon>
        <taxon>Tanacetum</taxon>
    </lineage>
</organism>